<dbReference type="AlphaFoldDB" id="A0AAP2GVR8"/>
<keyword evidence="2" id="KW-1185">Reference proteome</keyword>
<evidence type="ECO:0000313" key="1">
    <source>
        <dbReference type="EMBL" id="MBT1711000.1"/>
    </source>
</evidence>
<evidence type="ECO:0000313" key="2">
    <source>
        <dbReference type="Proteomes" id="UP001319080"/>
    </source>
</evidence>
<dbReference type="Proteomes" id="UP001319080">
    <property type="component" value="Unassembled WGS sequence"/>
</dbReference>
<organism evidence="1 2">
    <name type="scientific">Dawidia cretensis</name>
    <dbReference type="NCBI Taxonomy" id="2782350"/>
    <lineage>
        <taxon>Bacteria</taxon>
        <taxon>Pseudomonadati</taxon>
        <taxon>Bacteroidota</taxon>
        <taxon>Cytophagia</taxon>
        <taxon>Cytophagales</taxon>
        <taxon>Chryseotaleaceae</taxon>
        <taxon>Dawidia</taxon>
    </lineage>
</organism>
<comment type="caution">
    <text evidence="1">The sequence shown here is derived from an EMBL/GenBank/DDBJ whole genome shotgun (WGS) entry which is preliminary data.</text>
</comment>
<proteinExistence type="predicted"/>
<protein>
    <submittedName>
        <fullName evidence="1">Uncharacterized protein</fullName>
    </submittedName>
</protein>
<sequence length="154" mass="17288">MKIHCTNTKTFELVDGSETLGQIHYDSLFSYKADARAGNNHYTITPKGIFSTTIAVAQHGTEVATMQMNWKGQIILCFTDGKKYLLKPAGTFLSKYALEDPGKQPILLLDPDFNWSKFNYNYTVSYETKPQDILLVLLATYAATYYISSMAGTM</sequence>
<reference evidence="1 2" key="1">
    <citation type="submission" date="2021-05" db="EMBL/GenBank/DDBJ databases">
        <title>A Polyphasic approach of four new species of the genus Ohtaekwangia: Ohtaekwangia histidinii sp. nov., Ohtaekwangia cretensis sp. nov., Ohtaekwangia indiensis sp. nov., Ohtaekwangia reichenbachii sp. nov. from diverse environment.</title>
        <authorList>
            <person name="Octaviana S."/>
        </authorList>
    </citation>
    <scope>NUCLEOTIDE SEQUENCE [LARGE SCALE GENOMIC DNA]</scope>
    <source>
        <strain evidence="1 2">PWU5</strain>
    </source>
</reference>
<accession>A0AAP2GVR8</accession>
<gene>
    <name evidence="1" type="ORF">KK062_22345</name>
</gene>
<dbReference type="RefSeq" id="WP_254086578.1">
    <property type="nucleotide sequence ID" value="NZ_JAHESE010000028.1"/>
</dbReference>
<dbReference type="EMBL" id="JAHESE010000028">
    <property type="protein sequence ID" value="MBT1711000.1"/>
    <property type="molecule type" value="Genomic_DNA"/>
</dbReference>
<name>A0AAP2GVR8_9BACT</name>